<dbReference type="HOGENOM" id="CLU_1934294_0_0_5"/>
<accession>Q11JC3</accession>
<organism evidence="1">
    <name type="scientific">Chelativorans sp. (strain BNC1)</name>
    <dbReference type="NCBI Taxonomy" id="266779"/>
    <lineage>
        <taxon>Bacteria</taxon>
        <taxon>Pseudomonadati</taxon>
        <taxon>Pseudomonadota</taxon>
        <taxon>Alphaproteobacteria</taxon>
        <taxon>Hyphomicrobiales</taxon>
        <taxon>Phyllobacteriaceae</taxon>
        <taxon>Chelativorans</taxon>
    </lineage>
</organism>
<evidence type="ECO:0000313" key="1">
    <source>
        <dbReference type="EMBL" id="ABG62502.1"/>
    </source>
</evidence>
<dbReference type="STRING" id="266779.Meso_1105"/>
<name>Q11JC3_CHESB</name>
<dbReference type="KEGG" id="mes:Meso_1105"/>
<dbReference type="AlphaFoldDB" id="Q11JC3"/>
<proteinExistence type="predicted"/>
<reference evidence="1" key="1">
    <citation type="submission" date="2006-06" db="EMBL/GenBank/DDBJ databases">
        <title>Complete sequence of chromosome of Chelativorans sp. BNC1.</title>
        <authorList>
            <consortium name="US DOE Joint Genome Institute"/>
            <person name="Copeland A."/>
            <person name="Lucas S."/>
            <person name="Lapidus A."/>
            <person name="Barry K."/>
            <person name="Detter J.C."/>
            <person name="Glavina del Rio T."/>
            <person name="Hammon N."/>
            <person name="Israni S."/>
            <person name="Dalin E."/>
            <person name="Tice H."/>
            <person name="Pitluck S."/>
            <person name="Chertkov O."/>
            <person name="Brettin T."/>
            <person name="Bruce D."/>
            <person name="Han C."/>
            <person name="Tapia R."/>
            <person name="Gilna P."/>
            <person name="Schmutz J."/>
            <person name="Larimer F."/>
            <person name="Land M."/>
            <person name="Hauser L."/>
            <person name="Kyrpides N."/>
            <person name="Mikhailova N."/>
            <person name="Richardson P."/>
        </authorList>
    </citation>
    <scope>NUCLEOTIDE SEQUENCE</scope>
    <source>
        <strain evidence="1">BNC1</strain>
    </source>
</reference>
<gene>
    <name evidence="1" type="ordered locus">Meso_1105</name>
</gene>
<protein>
    <submittedName>
        <fullName evidence="1">Uncharacterized protein</fullName>
    </submittedName>
</protein>
<sequence precursor="true">MRLGVLRCRPDFIALMIVLLSLQVHTEAPHQKGLQGHSHASSHDGLIHASSDVLGSEEDESTGCHIAKAIQTQLLPRPCGELASALVAAKASALVAAKASSFSHFTELITPPPQTFNWRFPPLAENELST</sequence>
<dbReference type="EMBL" id="CP000390">
    <property type="protein sequence ID" value="ABG62502.1"/>
    <property type="molecule type" value="Genomic_DNA"/>
</dbReference>